<evidence type="ECO:0000256" key="2">
    <source>
        <dbReference type="ARBA" id="ARBA00022741"/>
    </source>
</evidence>
<dbReference type="InterPro" id="IPR041679">
    <property type="entry name" value="DNA2/NAM7-like_C"/>
</dbReference>
<sequence>MSTQAAPTGPRVQRNNRLNAQFQAFIRGERKITSPTDGQQFLLSVCAQESAQAAVERLRVRPFGLEAVAQAVRCDLGLDYVQSYVAKFLLHVSVQEVKSLNSGAFLGKILERIVDPPTFVIQFLDFYKTGKLNDESIEALAWLSLELLSSTALPVEDIKQELLETVNNGSLMKSQNQKIRGYGYRLEKLARLLTTTGSPNVPGGPGGRHDNDFEDFRKIAVYPTRDELLYPGMPFYRLAADITQVPMEDRARAHLDNQFRLLREDMLDELRHDIQVATGVKKRGRKSPVVLGELRLEDILLRTKFNTNARVSLIVSCKTGLESLTKLPVKQRKKFLQNQPRLLKHQSFGVFCKGQEPFAFGFLWRDEDRLAEAKPIIEIQMSHINGFQRVLEAFYSQDAINFISVDTPIFAYEPVLEQLKGIKELPLEEYLLDPSSANFQSSKSNKGMEKALSLFEKYTDAAGITLMGHPVDRAQVRSLIAALKQPLCVIQGPPGTGKSYVGALFVKLALSCGKRVLVLAYTNHALDQFLEDLVKLGIASTDMVRLGSKSTEATAAMSLDKQQFGRRSYAQRAAMEELDSEIHELMEDLNATLKAGDVSFEKLLEYLRDMEPDAHKALMFEVKTSDGFSVATGKGKGHRSDPGHLVMKWLKGQSPAPFWDRMKGTSRRYWQMSRGQRLMLHSTWLTAIRDEKIANIVSLCEKFSLARASLETMYNQGKVEVLRGKKLIGCTTTAAAKYHELIEASTPDIVVVEEAGEILEAHILTALSPSVEQLVLIGDHKQLRPKINKYELTVEKGGGYNLNMSIFERLILAGFDYSVLKKQHRMHPEISAFPRMLTYPDLEDGPKTSQRQAPRGLQGRVIFVNHEHPEENFTGIGDRRDQGSSTSRQNTFEATMVLKLVKYLSQQSYKTDQMTVLTPYLAQLRLLRDLLSRDNDPVLADPDSAELLRAGLLTEAAAKVGKGKIRLSTIDNYQGEESNVIIISLTRSNSRGDIGFLAAPERLNVLLTRAREVVILIGHMDTFLNSKKGAEHWGKFFNILKENKQLHDGVPVQCQNHPDTRSLLRSPDDFDAKCPDGGCTEPCGAMLKCGVHQCHRKCHVLKDHSQVACIALVNKVCSQGHKYKATCGSKDTCRACAKILEDIRRRAERDLKLEEERRARQAAYERESDRLKDEIDHEKRIMKHRAEQKSHEETLKQLKNDLESTRRTNKNEERIKQREDEAKAKAMASQEAKKGEGEKNRAQAEEDDDIAYPPANANQEWAYMKKYEGQSSTSMDALMKMVGLESVKETFLEAKSRIDTSIRQGVSLGKERYSCSLLGNPGTGKTTVARLYAQFLTSVGVIPGAKFEETTGSKLANMGVQGCQTILDDLQNEGGGVLFIDEAYQLTSGNSPGGKAVVDYLLAEVENLRGKVVFVLAGYTKQMETFFAHNPGLPSRFPIEMKFEDYTDEELLKILKLKINDKFDGRMCAEDGLDGLYCRIVSRRIGQGRGRDGFGNAREVENVISRICNRQAERLRKQRRSGTVPDDLLLTKEDIIGPEPSNALANCKAWNKLNSLIGLKSVKDSVRVLLDTMQSNYQRELAEEPPIQYSLNKVFLGSPGTGKTTVAKLYGAILVDLGLLSNGEVIVKNPSDFVGAHLGQSEQQTKGILASTKGKVLVIDEAYGLYGGAGKGGSGYSDPYKTAVVDTIVAEVQNTPGEDRCVLLLGYQDQMEAMFQNVNPGLSRRFPLASAFIFEDFDKEELAKILDLKLSNTGLEATVEGKQVALEVLERARNRPNFGNGGEVEILLNRAMERQQARISKSKAGKNNMLEAIDFDEKFDRAERSETNIRMLFNDSVGCDRLISLLEGYQSQVRTMRKHKLDPKEAIPFNFLFRGPPGTGKTTTARKMGQVFYDMGFLATSEVVECSATELIGEYVGHTGPKVQGVLDKGLGRVLFIDEAYRLAEGAFAKEAIDEIVDCVTKTKYMGKMVIILAGYDNDINRLLAVNPGLSSRFPEVIPFYSLTAEECLTLLTKRLQQMKAQIEKNSPDSKVDLSALENMTPEFRSNLLGTLRNLTTLKSWGNARDIETLRKKIYRRVLADPNQLAVTESILTDELTEMYTERLSRDIPNANQVPHHTFNLPTKPHDRSATPQPPAISTSSSTAAAPKSPKAPAEEKIPPVAREEQEQPPPPHDFTTCRRDAGVKDEIWEQLELDKIAARGREAHYQALVQKVNADDVDEELRERILDELIEEKKRRDEEKKKQEKLKVLDS</sequence>
<organism evidence="7 8">
    <name type="scientific">Pseudallescheria apiosperma</name>
    <name type="common">Scedosporium apiospermum</name>
    <dbReference type="NCBI Taxonomy" id="563466"/>
    <lineage>
        <taxon>Eukaryota</taxon>
        <taxon>Fungi</taxon>
        <taxon>Dikarya</taxon>
        <taxon>Ascomycota</taxon>
        <taxon>Pezizomycotina</taxon>
        <taxon>Sordariomycetes</taxon>
        <taxon>Hypocreomycetidae</taxon>
        <taxon>Microascales</taxon>
        <taxon>Microascaceae</taxon>
        <taxon>Scedosporium</taxon>
    </lineage>
</organism>
<dbReference type="PRINTS" id="PR00819">
    <property type="entry name" value="CBXCFQXSUPER"/>
</dbReference>
<name>A0A084FVK6_PSEDA</name>
<feature type="compositionally biased region" description="Basic and acidic residues" evidence="5">
    <location>
        <begin position="1183"/>
        <end position="1224"/>
    </location>
</feature>
<dbReference type="CDD" id="cd17936">
    <property type="entry name" value="EEXXEc_NFX1"/>
    <property type="match status" value="1"/>
</dbReference>
<evidence type="ECO:0000256" key="3">
    <source>
        <dbReference type="ARBA" id="ARBA00022806"/>
    </source>
</evidence>
<dbReference type="CDD" id="cd18808">
    <property type="entry name" value="SF1_C_Upf1"/>
    <property type="match status" value="1"/>
</dbReference>
<keyword evidence="3" id="KW-0347">Helicase</keyword>
<dbReference type="OrthoDB" id="2423195at2759"/>
<protein>
    <submittedName>
        <fullName evidence="7">ATPase</fullName>
    </submittedName>
</protein>
<dbReference type="Proteomes" id="UP000028545">
    <property type="component" value="Unassembled WGS sequence"/>
</dbReference>
<evidence type="ECO:0000256" key="4">
    <source>
        <dbReference type="ARBA" id="ARBA00022840"/>
    </source>
</evidence>
<dbReference type="InterPro" id="IPR041627">
    <property type="entry name" value="AAA_lid_6"/>
</dbReference>
<dbReference type="InterPro" id="IPR000641">
    <property type="entry name" value="CbxX/CfxQ"/>
</dbReference>
<keyword evidence="2" id="KW-0547">Nucleotide-binding</keyword>
<dbReference type="VEuPathDB" id="FungiDB:SAPIO_CDS10510"/>
<evidence type="ECO:0000259" key="6">
    <source>
        <dbReference type="PROSITE" id="PS51141"/>
    </source>
</evidence>
<dbReference type="GO" id="GO:0003677">
    <property type="term" value="F:DNA binding"/>
    <property type="evidence" value="ECO:0007669"/>
    <property type="project" value="InterPro"/>
</dbReference>
<dbReference type="Pfam" id="PF17866">
    <property type="entry name" value="AAA_lid_6"/>
    <property type="match status" value="2"/>
</dbReference>
<dbReference type="PROSITE" id="PS51141">
    <property type="entry name" value="ZF_SBP"/>
    <property type="match status" value="1"/>
</dbReference>
<dbReference type="PANTHER" id="PTHR43392">
    <property type="entry name" value="AAA-TYPE ATPASE FAMILY PROTEIN / ANKYRIN REPEAT FAMILY PROTEIN"/>
    <property type="match status" value="1"/>
</dbReference>
<evidence type="ECO:0000313" key="8">
    <source>
        <dbReference type="Proteomes" id="UP000028545"/>
    </source>
</evidence>
<comment type="similarity">
    <text evidence="1">Belongs to the CbxX/CfxQ family.</text>
</comment>
<keyword evidence="8" id="KW-1185">Reference proteome</keyword>
<dbReference type="GO" id="GO:0016887">
    <property type="term" value="F:ATP hydrolysis activity"/>
    <property type="evidence" value="ECO:0007669"/>
    <property type="project" value="InterPro"/>
</dbReference>
<dbReference type="Pfam" id="PF00004">
    <property type="entry name" value="AAA"/>
    <property type="match status" value="3"/>
</dbReference>
<dbReference type="CDD" id="cd06008">
    <property type="entry name" value="NF-X1-zinc-finger"/>
    <property type="match status" value="1"/>
</dbReference>
<dbReference type="Pfam" id="PF13086">
    <property type="entry name" value="AAA_11"/>
    <property type="match status" value="1"/>
</dbReference>
<dbReference type="CDD" id="cd00009">
    <property type="entry name" value="AAA"/>
    <property type="match status" value="3"/>
</dbReference>
<dbReference type="HOGENOM" id="CLU_001133_0_0_1"/>
<dbReference type="InterPro" id="IPR047187">
    <property type="entry name" value="SF1_C_Upf1"/>
</dbReference>
<dbReference type="Pfam" id="PF13087">
    <property type="entry name" value="AAA_12"/>
    <property type="match status" value="1"/>
</dbReference>
<feature type="domain" description="SBP-type" evidence="6">
    <location>
        <begin position="1071"/>
        <end position="1150"/>
    </location>
</feature>
<dbReference type="GeneID" id="27719714"/>
<dbReference type="KEGG" id="sapo:SAPIO_CDS10510"/>
<dbReference type="SMART" id="SM00382">
    <property type="entry name" value="AAA"/>
    <property type="match status" value="4"/>
</dbReference>
<reference evidence="7 8" key="1">
    <citation type="journal article" date="2014" name="Genome Announc.">
        <title>Draft genome sequence of the pathogenic fungus Scedosporium apiospermum.</title>
        <authorList>
            <person name="Vandeputte P."/>
            <person name="Ghamrawi S."/>
            <person name="Rechenmann M."/>
            <person name="Iltis A."/>
            <person name="Giraud S."/>
            <person name="Fleury M."/>
            <person name="Thornton C."/>
            <person name="Delhaes L."/>
            <person name="Meyer W."/>
            <person name="Papon N."/>
            <person name="Bouchara J.P."/>
        </authorList>
    </citation>
    <scope>NUCLEOTIDE SEQUENCE [LARGE SCALE GENOMIC DNA]</scope>
    <source>
        <strain evidence="7 8">IHEM 14462</strain>
    </source>
</reference>
<dbReference type="InterPro" id="IPR003959">
    <property type="entry name" value="ATPase_AAA_core"/>
</dbReference>
<dbReference type="FunFam" id="3.40.50.300:FF:000216">
    <property type="entry name" value="Type VII secretion ATPase EccA"/>
    <property type="match status" value="3"/>
</dbReference>
<dbReference type="OMA" id="GNMETFM"/>
<dbReference type="InterPro" id="IPR004333">
    <property type="entry name" value="SBP_dom"/>
</dbReference>
<feature type="compositionally biased region" description="Basic and acidic residues" evidence="5">
    <location>
        <begin position="2153"/>
        <end position="2166"/>
    </location>
</feature>
<dbReference type="PANTHER" id="PTHR43392:SF2">
    <property type="entry name" value="AAA-TYPE ATPASE FAMILY PROTEIN _ ANKYRIN REPEAT FAMILY PROTEIN"/>
    <property type="match status" value="1"/>
</dbReference>
<keyword evidence="3" id="KW-0378">Hydrolase</keyword>
<feature type="compositionally biased region" description="Basic and acidic residues" evidence="5">
    <location>
        <begin position="1231"/>
        <end position="1244"/>
    </location>
</feature>
<accession>A0A084FVK6</accession>
<dbReference type="RefSeq" id="XP_016638917.1">
    <property type="nucleotide sequence ID" value="XM_016784091.1"/>
</dbReference>
<evidence type="ECO:0000313" key="7">
    <source>
        <dbReference type="EMBL" id="KEZ39118.1"/>
    </source>
</evidence>
<comment type="caution">
    <text evidence="7">The sequence shown here is derived from an EMBL/GenBank/DDBJ whole genome shotgun (WGS) entry which is preliminary data.</text>
</comment>
<keyword evidence="4" id="KW-0067">ATP-binding</keyword>
<feature type="compositionally biased region" description="Low complexity" evidence="5">
    <location>
        <begin position="2136"/>
        <end position="2152"/>
    </location>
</feature>
<feature type="region of interest" description="Disordered" evidence="5">
    <location>
        <begin position="1183"/>
        <end position="1249"/>
    </location>
</feature>
<evidence type="ECO:0000256" key="1">
    <source>
        <dbReference type="ARBA" id="ARBA00010378"/>
    </source>
</evidence>
<dbReference type="EMBL" id="JOWA01000165">
    <property type="protein sequence ID" value="KEZ39118.1"/>
    <property type="molecule type" value="Genomic_DNA"/>
</dbReference>
<dbReference type="SUPFAM" id="SSF52540">
    <property type="entry name" value="P-loop containing nucleoside triphosphate hydrolases"/>
    <property type="match status" value="4"/>
</dbReference>
<dbReference type="Gene3D" id="3.40.50.300">
    <property type="entry name" value="P-loop containing nucleotide triphosphate hydrolases"/>
    <property type="match status" value="5"/>
</dbReference>
<evidence type="ECO:0000256" key="5">
    <source>
        <dbReference type="SAM" id="MobiDB-lite"/>
    </source>
</evidence>
<dbReference type="GO" id="GO:0004386">
    <property type="term" value="F:helicase activity"/>
    <property type="evidence" value="ECO:0007669"/>
    <property type="project" value="InterPro"/>
</dbReference>
<dbReference type="InterPro" id="IPR003593">
    <property type="entry name" value="AAA+_ATPase"/>
</dbReference>
<feature type="region of interest" description="Disordered" evidence="5">
    <location>
        <begin position="2106"/>
        <end position="2179"/>
    </location>
</feature>
<dbReference type="FunFam" id="3.40.50.300:FF:001660">
    <property type="entry name" value="NF-X1 finger and helicase protein, putative"/>
    <property type="match status" value="1"/>
</dbReference>
<dbReference type="Gene3D" id="1.10.8.60">
    <property type="match status" value="2"/>
</dbReference>
<gene>
    <name evidence="7" type="ORF">SAPIO_CDS10510</name>
</gene>
<dbReference type="InterPro" id="IPR027417">
    <property type="entry name" value="P-loop_NTPase"/>
</dbReference>
<dbReference type="InterPro" id="IPR041677">
    <property type="entry name" value="DNA2/NAM7_AAA_11"/>
</dbReference>
<dbReference type="GO" id="GO:0005524">
    <property type="term" value="F:ATP binding"/>
    <property type="evidence" value="ECO:0007669"/>
    <property type="project" value="UniProtKB-KW"/>
</dbReference>
<dbReference type="InterPro" id="IPR050773">
    <property type="entry name" value="CbxX/CfxQ_RuBisCO_ESX"/>
</dbReference>
<dbReference type="FunFam" id="1.10.8.60:FF:000160">
    <property type="entry name" value="WGS project CABT00000000 data, contig 2.55"/>
    <property type="match status" value="1"/>
</dbReference>
<proteinExistence type="inferred from homology"/>